<dbReference type="EMBL" id="LXQA010169113">
    <property type="protein sequence ID" value="MCI28940.1"/>
    <property type="molecule type" value="Genomic_DNA"/>
</dbReference>
<name>A0A392QZE0_9FABA</name>
<feature type="non-terminal residue" evidence="2">
    <location>
        <position position="166"/>
    </location>
</feature>
<protein>
    <submittedName>
        <fullName evidence="2">Envelope-like protein</fullName>
    </submittedName>
</protein>
<dbReference type="Pfam" id="PF20167">
    <property type="entry name" value="Transposase_32"/>
    <property type="match status" value="1"/>
</dbReference>
<evidence type="ECO:0000313" key="3">
    <source>
        <dbReference type="Proteomes" id="UP000265520"/>
    </source>
</evidence>
<organism evidence="2 3">
    <name type="scientific">Trifolium medium</name>
    <dbReference type="NCBI Taxonomy" id="97028"/>
    <lineage>
        <taxon>Eukaryota</taxon>
        <taxon>Viridiplantae</taxon>
        <taxon>Streptophyta</taxon>
        <taxon>Embryophyta</taxon>
        <taxon>Tracheophyta</taxon>
        <taxon>Spermatophyta</taxon>
        <taxon>Magnoliopsida</taxon>
        <taxon>eudicotyledons</taxon>
        <taxon>Gunneridae</taxon>
        <taxon>Pentapetalae</taxon>
        <taxon>rosids</taxon>
        <taxon>fabids</taxon>
        <taxon>Fabales</taxon>
        <taxon>Fabaceae</taxon>
        <taxon>Papilionoideae</taxon>
        <taxon>50 kb inversion clade</taxon>
        <taxon>NPAAA clade</taxon>
        <taxon>Hologalegina</taxon>
        <taxon>IRL clade</taxon>
        <taxon>Trifolieae</taxon>
        <taxon>Trifolium</taxon>
    </lineage>
</organism>
<dbReference type="InterPro" id="IPR046796">
    <property type="entry name" value="Transposase_32_dom"/>
</dbReference>
<dbReference type="AlphaFoldDB" id="A0A392QZE0"/>
<proteinExistence type="predicted"/>
<reference evidence="2 3" key="1">
    <citation type="journal article" date="2018" name="Front. Plant Sci.">
        <title>Red Clover (Trifolium pratense) and Zigzag Clover (T. medium) - A Picture of Genomic Similarities and Differences.</title>
        <authorList>
            <person name="Dluhosova J."/>
            <person name="Istvanek J."/>
            <person name="Nedelnik J."/>
            <person name="Repkova J."/>
        </authorList>
    </citation>
    <scope>NUCLEOTIDE SEQUENCE [LARGE SCALE GENOMIC DNA]</scope>
    <source>
        <strain evidence="3">cv. 10/8</strain>
        <tissue evidence="2">Leaf</tissue>
    </source>
</reference>
<dbReference type="Proteomes" id="UP000265520">
    <property type="component" value="Unassembled WGS sequence"/>
</dbReference>
<sequence length="166" mass="18915">ISFHSEESVKKCKYVYQRRITHERELSREALECKEVMELLESANMMKTVTNIESCYERLVKEFIVNISEDCSEGSEEFRKVYVRGRCVNSSPITINEYLGRSETIETEEVDLLGDVTEIITGGQEKQWPKKGLLSTGKLSVKYAILNKIGAVNWTPTNHSSGITPM</sequence>
<accession>A0A392QZE0</accession>
<evidence type="ECO:0000259" key="1">
    <source>
        <dbReference type="Pfam" id="PF20167"/>
    </source>
</evidence>
<keyword evidence="3" id="KW-1185">Reference proteome</keyword>
<comment type="caution">
    <text evidence="2">The sequence shown here is derived from an EMBL/GenBank/DDBJ whole genome shotgun (WGS) entry which is preliminary data.</text>
</comment>
<evidence type="ECO:0000313" key="2">
    <source>
        <dbReference type="EMBL" id="MCI28940.1"/>
    </source>
</evidence>
<feature type="non-terminal residue" evidence="2">
    <location>
        <position position="1"/>
    </location>
</feature>
<feature type="domain" description="Putative plant transposon protein" evidence="1">
    <location>
        <begin position="44"/>
        <end position="164"/>
    </location>
</feature>